<dbReference type="GO" id="GO:0005739">
    <property type="term" value="C:mitochondrion"/>
    <property type="evidence" value="ECO:0007669"/>
    <property type="project" value="TreeGrafter"/>
</dbReference>
<dbReference type="GO" id="GO:0005525">
    <property type="term" value="F:GTP binding"/>
    <property type="evidence" value="ECO:0007669"/>
    <property type="project" value="InterPro"/>
</dbReference>
<proteinExistence type="predicted"/>
<dbReference type="GO" id="GO:0048312">
    <property type="term" value="P:intracellular distribution of mitochondria"/>
    <property type="evidence" value="ECO:0007669"/>
    <property type="project" value="TreeGrafter"/>
</dbReference>
<dbReference type="PROSITE" id="PS51718">
    <property type="entry name" value="G_DYNAMIN_2"/>
    <property type="match status" value="1"/>
</dbReference>
<feature type="domain" description="GED" evidence="4">
    <location>
        <begin position="607"/>
        <end position="698"/>
    </location>
</feature>
<evidence type="ECO:0000256" key="2">
    <source>
        <dbReference type="ARBA" id="ARBA00023134"/>
    </source>
</evidence>
<feature type="domain" description="Dynamin-type G" evidence="5">
    <location>
        <begin position="41"/>
        <end position="326"/>
    </location>
</feature>
<dbReference type="PANTHER" id="PTHR11566">
    <property type="entry name" value="DYNAMIN"/>
    <property type="match status" value="1"/>
</dbReference>
<dbReference type="Pfam" id="PF01031">
    <property type="entry name" value="Dynamin_M"/>
    <property type="match status" value="1"/>
</dbReference>
<evidence type="ECO:0000313" key="6">
    <source>
        <dbReference type="EMBL" id="WPH02703.1"/>
    </source>
</evidence>
<reference evidence="6 7" key="1">
    <citation type="submission" date="2023-11" db="EMBL/GenBank/DDBJ databases">
        <title>An acidophilic fungus is an integral part of prey digestion in a carnivorous sundew plant.</title>
        <authorList>
            <person name="Tsai I.J."/>
        </authorList>
    </citation>
    <scope>NUCLEOTIDE SEQUENCE [LARGE SCALE GENOMIC DNA]</scope>
    <source>
        <strain evidence="6">169a</strain>
    </source>
</reference>
<keyword evidence="1" id="KW-0547">Nucleotide-binding</keyword>
<feature type="compositionally biased region" description="Polar residues" evidence="3">
    <location>
        <begin position="757"/>
        <end position="776"/>
    </location>
</feature>
<evidence type="ECO:0000259" key="5">
    <source>
        <dbReference type="PROSITE" id="PS51718"/>
    </source>
</evidence>
<dbReference type="EMBL" id="CP138587">
    <property type="protein sequence ID" value="WPH02703.1"/>
    <property type="molecule type" value="Genomic_DNA"/>
</dbReference>
<evidence type="ECO:0000313" key="7">
    <source>
        <dbReference type="Proteomes" id="UP001303373"/>
    </source>
</evidence>
<dbReference type="GO" id="GO:0016020">
    <property type="term" value="C:membrane"/>
    <property type="evidence" value="ECO:0007669"/>
    <property type="project" value="TreeGrafter"/>
</dbReference>
<dbReference type="InterPro" id="IPR020850">
    <property type="entry name" value="GED_dom"/>
</dbReference>
<organism evidence="6 7">
    <name type="scientific">Acrodontium crateriforme</name>
    <dbReference type="NCBI Taxonomy" id="150365"/>
    <lineage>
        <taxon>Eukaryota</taxon>
        <taxon>Fungi</taxon>
        <taxon>Dikarya</taxon>
        <taxon>Ascomycota</taxon>
        <taxon>Pezizomycotina</taxon>
        <taxon>Dothideomycetes</taxon>
        <taxon>Dothideomycetidae</taxon>
        <taxon>Mycosphaerellales</taxon>
        <taxon>Teratosphaeriaceae</taxon>
        <taxon>Acrodontium</taxon>
    </lineage>
</organism>
<dbReference type="GO" id="GO:0008017">
    <property type="term" value="F:microtubule binding"/>
    <property type="evidence" value="ECO:0007669"/>
    <property type="project" value="TreeGrafter"/>
</dbReference>
<evidence type="ECO:0000256" key="3">
    <source>
        <dbReference type="SAM" id="MobiDB-lite"/>
    </source>
</evidence>
<dbReference type="AlphaFoldDB" id="A0AAQ3M818"/>
<dbReference type="InterPro" id="IPR027417">
    <property type="entry name" value="P-loop_NTPase"/>
</dbReference>
<dbReference type="SUPFAM" id="SSF52540">
    <property type="entry name" value="P-loop containing nucleoside triphosphate hydrolases"/>
    <property type="match status" value="1"/>
</dbReference>
<keyword evidence="7" id="KW-1185">Reference proteome</keyword>
<dbReference type="Pfam" id="PF02212">
    <property type="entry name" value="GED"/>
    <property type="match status" value="1"/>
</dbReference>
<sequence>MPEESSSTHAGEHALAQLQSSGQAELLDAIDGLRHEHIGATISIPQIVVCGDQSSGKSSVLEAIAQIQFPVGTGTTTRFPIEFILRRSSKASVTVKLRGAAYRHATKKEYIESFKTSIANPTANELPLIVEEAARYLKEFEPTGRFWDDLLCAEISGPNQPHLTLVDLPGLIHYTGNDSEEDARKTREMTLRYCENPRSVVLAVISATYDLGLQEIMSLLQKTPSAKERTIGVITKPDKLVEGSSEERVIIKMAEDHSLSLGLGCHILRNLSHDATDRSMETRDSTETAFFREAPWSSLPNDNVGICSLRHKLSRSLFERITQDLPHLKNEMQRKFDECNRSLARLGAHRETASQQREFLVQVVSQLQRLVESALDSAHPKAEFAGFFDGHPQKRLRNIITQQSVAFATKMRNKGKQFQIYVQSEGSVFLPHKLDFGNAPNFHPPYTLKDTSHAGPWYVELGVYCRALSDHMSETRGRNLPGTVCDTIVHDIFRQQSLRWRDIIFAHVGRCLRATKEFMRMAVLHVTGRSTGNKLMEKYVNPAFASKSNMLDDKILELLWPFVESHPATNNPRYEAAIRHDARYGTLCPSWIEKVREKSLPDHLIPAASAMERADAYYEIAIDTIIDNVSALAIERCLLSDLSRLIVLEKVSNLDDDQLSELAREPEEARQEREKLTKQITALKVFIQSCISHSPCEPLEATLDEDRLMHTPTDDAKAKKNARTPKPLFGSGTSIFNLAPQPSTSSIFSTSFSQTARSPRSVLVTGTQASERSTPTFIGKPLSGLEPAHTTRPPQSSFNFSGEGHLPQDQRTRIKEQTRRIKINLPTQN</sequence>
<feature type="region of interest" description="Disordered" evidence="3">
    <location>
        <begin position="757"/>
        <end position="811"/>
    </location>
</feature>
<dbReference type="SMART" id="SM00053">
    <property type="entry name" value="DYNc"/>
    <property type="match status" value="1"/>
</dbReference>
<dbReference type="GO" id="GO:0000266">
    <property type="term" value="P:mitochondrial fission"/>
    <property type="evidence" value="ECO:0007669"/>
    <property type="project" value="TreeGrafter"/>
</dbReference>
<protein>
    <submittedName>
        <fullName evidence="6">Interferon-induced gtp-binding protein mx</fullName>
    </submittedName>
</protein>
<dbReference type="Proteomes" id="UP001303373">
    <property type="component" value="Chromosome 8"/>
</dbReference>
<dbReference type="InterPro" id="IPR000375">
    <property type="entry name" value="Dynamin_stalk"/>
</dbReference>
<dbReference type="PANTHER" id="PTHR11566:SF21">
    <property type="entry name" value="DYNAMIN RELATED PROTEIN 1, ISOFORM A"/>
    <property type="match status" value="1"/>
</dbReference>
<accession>A0AAQ3M818</accession>
<dbReference type="GO" id="GO:0006897">
    <property type="term" value="P:endocytosis"/>
    <property type="evidence" value="ECO:0007669"/>
    <property type="project" value="TreeGrafter"/>
</dbReference>
<gene>
    <name evidence="6" type="ORF">R9X50_00557000</name>
</gene>
<dbReference type="GO" id="GO:0016559">
    <property type="term" value="P:peroxisome fission"/>
    <property type="evidence" value="ECO:0007669"/>
    <property type="project" value="TreeGrafter"/>
</dbReference>
<feature type="region of interest" description="Disordered" evidence="3">
    <location>
        <begin position="712"/>
        <end position="733"/>
    </location>
</feature>
<evidence type="ECO:0000259" key="4">
    <source>
        <dbReference type="PROSITE" id="PS51388"/>
    </source>
</evidence>
<dbReference type="Gene3D" id="3.40.50.300">
    <property type="entry name" value="P-loop containing nucleotide triphosphate hydrolases"/>
    <property type="match status" value="1"/>
</dbReference>
<dbReference type="GO" id="GO:0005874">
    <property type="term" value="C:microtubule"/>
    <property type="evidence" value="ECO:0007669"/>
    <property type="project" value="TreeGrafter"/>
</dbReference>
<dbReference type="InterPro" id="IPR001401">
    <property type="entry name" value="Dynamin_GTPase"/>
</dbReference>
<dbReference type="InterPro" id="IPR030381">
    <property type="entry name" value="G_DYNAMIN_dom"/>
</dbReference>
<dbReference type="PRINTS" id="PR00195">
    <property type="entry name" value="DYNAMIN"/>
</dbReference>
<name>A0AAQ3M818_9PEZI</name>
<evidence type="ECO:0000256" key="1">
    <source>
        <dbReference type="ARBA" id="ARBA00022741"/>
    </source>
</evidence>
<dbReference type="CDD" id="cd08771">
    <property type="entry name" value="DLP_1"/>
    <property type="match status" value="1"/>
</dbReference>
<keyword evidence="2" id="KW-0342">GTP-binding</keyword>
<dbReference type="InterPro" id="IPR003130">
    <property type="entry name" value="GED"/>
</dbReference>
<dbReference type="InterPro" id="IPR022812">
    <property type="entry name" value="Dynamin"/>
</dbReference>
<dbReference type="Pfam" id="PF00350">
    <property type="entry name" value="Dynamin_N"/>
    <property type="match status" value="1"/>
</dbReference>
<dbReference type="GO" id="GO:0003924">
    <property type="term" value="F:GTPase activity"/>
    <property type="evidence" value="ECO:0007669"/>
    <property type="project" value="InterPro"/>
</dbReference>
<dbReference type="PROSITE" id="PS51388">
    <property type="entry name" value="GED"/>
    <property type="match status" value="1"/>
</dbReference>
<dbReference type="InterPro" id="IPR045063">
    <property type="entry name" value="Dynamin_N"/>
</dbReference>